<accession>A0A9P3H5B9</accession>
<keyword evidence="4" id="KW-1185">Reference proteome</keyword>
<dbReference type="AlphaFoldDB" id="A0A9P3H5B9"/>
<dbReference type="InterPro" id="IPR002035">
    <property type="entry name" value="VWF_A"/>
</dbReference>
<protein>
    <recommendedName>
        <fullName evidence="2">VWFA domain-containing protein</fullName>
    </recommendedName>
</protein>
<dbReference type="OrthoDB" id="299997at2759"/>
<reference evidence="3" key="2">
    <citation type="journal article" date="2022" name="Microbiol. Resour. Announc.">
        <title>Whole-Genome Sequence of Entomortierella parvispora E1425, a Mucoromycotan Fungus Associated with Burkholderiaceae-Related Endosymbiotic Bacteria.</title>
        <authorList>
            <person name="Herlambang A."/>
            <person name="Guo Y."/>
            <person name="Takashima Y."/>
            <person name="Narisawa K."/>
            <person name="Ohta H."/>
            <person name="Nishizawa T."/>
        </authorList>
    </citation>
    <scope>NUCLEOTIDE SEQUENCE</scope>
    <source>
        <strain evidence="3">E1425</strain>
    </source>
</reference>
<comment type="caution">
    <text evidence="3">The sequence shown here is derived from an EMBL/GenBank/DDBJ whole genome shotgun (WGS) entry which is preliminary data.</text>
</comment>
<sequence length="608" mass="65718">MFGLSKSPSTKKSDPNSAGAPQPVSGSPTPVPGNSTPPSHPHVWFGASAVPAPHPAPGAFGAPPQPGNFGVPPPPQPFGGAPGGFRSFGGSSFGAPPSGFGAPSSGFGSTTKPPLQQGLNRANDKVFQNLKATYLAEFNFKGVQVEATPLLPSVLRGLQTQLPVLFQIKVGQRSNVGKAEEYTRTPFNICLVLDISGSMQGARLQGCKKAIMAIIEQLTVHDTLSLVTYATEVTTVFTDCKKDHSMFMLSAVENIQTKDMTNLHGGLKVGVESLKRSIQKEQAAHLPKMPVTKEGSDKNKTAAATPPKKAHRVFLFSDGHVNHGVKNPSMIMTDVKRWLTNTDIQISTFGIGDGYDEKLMTAIAEHANGDSFFIETEDDIEDLVSKALRGVSNMIAPEATFKFRGLGDAVIKDIPGYDLTKTPGEIKLLHLRTNGLIQFIVNLDIRVPGLDDFSEDDMEDVVDSKNILGYSLTLGGDHFVNLEDCKGLKGSVSINYTSDSSLVAEDKKNNDVVTYLTIQEAAKIDEQVVDHLANNRTAEAIQAKKKVVDMFGAVQSKDRWGFTAYMQSQSARVVQNLETTGNTRFVQQQQQQQQQQAQKRDLGYGLYE</sequence>
<feature type="region of interest" description="Disordered" evidence="1">
    <location>
        <begin position="282"/>
        <end position="304"/>
    </location>
</feature>
<proteinExistence type="predicted"/>
<name>A0A9P3H5B9_9FUNG</name>
<feature type="compositionally biased region" description="Low complexity" evidence="1">
    <location>
        <begin position="88"/>
        <end position="109"/>
    </location>
</feature>
<feature type="compositionally biased region" description="Polar residues" evidence="1">
    <location>
        <begin position="24"/>
        <end position="37"/>
    </location>
</feature>
<dbReference type="SMART" id="SM00327">
    <property type="entry name" value="VWA"/>
    <property type="match status" value="1"/>
</dbReference>
<dbReference type="PANTHER" id="PTHR10579">
    <property type="entry name" value="CALCIUM-ACTIVATED CHLORIDE CHANNEL REGULATOR"/>
    <property type="match status" value="1"/>
</dbReference>
<dbReference type="EMBL" id="BQFW01000003">
    <property type="protein sequence ID" value="GJJ70033.1"/>
    <property type="molecule type" value="Genomic_DNA"/>
</dbReference>
<evidence type="ECO:0000313" key="3">
    <source>
        <dbReference type="EMBL" id="GJJ70033.1"/>
    </source>
</evidence>
<dbReference type="InterPro" id="IPR036465">
    <property type="entry name" value="vWFA_dom_sf"/>
</dbReference>
<feature type="compositionally biased region" description="Pro residues" evidence="1">
    <location>
        <begin position="63"/>
        <end position="77"/>
    </location>
</feature>
<dbReference type="Gene3D" id="3.40.50.410">
    <property type="entry name" value="von Willebrand factor, type A domain"/>
    <property type="match status" value="1"/>
</dbReference>
<dbReference type="InterPro" id="IPR051266">
    <property type="entry name" value="CLCR"/>
</dbReference>
<dbReference type="PROSITE" id="PS50234">
    <property type="entry name" value="VWFA"/>
    <property type="match status" value="1"/>
</dbReference>
<feature type="compositionally biased region" description="Low complexity" evidence="1">
    <location>
        <begin position="46"/>
        <end position="62"/>
    </location>
</feature>
<dbReference type="PANTHER" id="PTHR10579:SF43">
    <property type="entry name" value="ZINC FINGER (C3HC4-TYPE RING FINGER) FAMILY PROTEIN"/>
    <property type="match status" value="1"/>
</dbReference>
<evidence type="ECO:0000256" key="1">
    <source>
        <dbReference type="SAM" id="MobiDB-lite"/>
    </source>
</evidence>
<feature type="compositionally biased region" description="Polar residues" evidence="1">
    <location>
        <begin position="1"/>
        <end position="10"/>
    </location>
</feature>
<dbReference type="Pfam" id="PF00092">
    <property type="entry name" value="VWA"/>
    <property type="match status" value="1"/>
</dbReference>
<dbReference type="SUPFAM" id="SSF53300">
    <property type="entry name" value="vWA-like"/>
    <property type="match status" value="1"/>
</dbReference>
<evidence type="ECO:0000313" key="4">
    <source>
        <dbReference type="Proteomes" id="UP000827284"/>
    </source>
</evidence>
<feature type="region of interest" description="Disordered" evidence="1">
    <location>
        <begin position="1"/>
        <end position="114"/>
    </location>
</feature>
<feature type="domain" description="VWFA" evidence="2">
    <location>
        <begin position="188"/>
        <end position="387"/>
    </location>
</feature>
<gene>
    <name evidence="3" type="ORF">EMPS_02382</name>
</gene>
<dbReference type="Proteomes" id="UP000827284">
    <property type="component" value="Unassembled WGS sequence"/>
</dbReference>
<reference evidence="3" key="1">
    <citation type="submission" date="2021-11" db="EMBL/GenBank/DDBJ databases">
        <authorList>
            <person name="Herlambang A."/>
            <person name="Guo Y."/>
            <person name="Takashima Y."/>
            <person name="Nishizawa T."/>
        </authorList>
    </citation>
    <scope>NUCLEOTIDE SEQUENCE</scope>
    <source>
        <strain evidence="3">E1425</strain>
    </source>
</reference>
<organism evidence="3 4">
    <name type="scientific">Entomortierella parvispora</name>
    <dbReference type="NCBI Taxonomy" id="205924"/>
    <lineage>
        <taxon>Eukaryota</taxon>
        <taxon>Fungi</taxon>
        <taxon>Fungi incertae sedis</taxon>
        <taxon>Mucoromycota</taxon>
        <taxon>Mortierellomycotina</taxon>
        <taxon>Mortierellomycetes</taxon>
        <taxon>Mortierellales</taxon>
        <taxon>Mortierellaceae</taxon>
        <taxon>Entomortierella</taxon>
    </lineage>
</organism>
<evidence type="ECO:0000259" key="2">
    <source>
        <dbReference type="PROSITE" id="PS50234"/>
    </source>
</evidence>